<dbReference type="Proteomes" id="UP000823641">
    <property type="component" value="Unassembled WGS sequence"/>
</dbReference>
<dbReference type="Pfam" id="PF13723">
    <property type="entry name" value="Ketoacyl-synt_2"/>
    <property type="match status" value="1"/>
</dbReference>
<dbReference type="AlphaFoldDB" id="A0A9D9N3V4"/>
<protein>
    <submittedName>
        <fullName evidence="2">Beta-ketoacyl synthase chain length factor</fullName>
    </submittedName>
</protein>
<evidence type="ECO:0000313" key="3">
    <source>
        <dbReference type="Proteomes" id="UP000823641"/>
    </source>
</evidence>
<evidence type="ECO:0000259" key="1">
    <source>
        <dbReference type="Pfam" id="PF13723"/>
    </source>
</evidence>
<reference evidence="2" key="2">
    <citation type="journal article" date="2021" name="PeerJ">
        <title>Extensive microbial diversity within the chicken gut microbiome revealed by metagenomics and culture.</title>
        <authorList>
            <person name="Gilroy R."/>
            <person name="Ravi A."/>
            <person name="Getino M."/>
            <person name="Pursley I."/>
            <person name="Horton D.L."/>
            <person name="Alikhan N.F."/>
            <person name="Baker D."/>
            <person name="Gharbi K."/>
            <person name="Hall N."/>
            <person name="Watson M."/>
            <person name="Adriaenssens E.M."/>
            <person name="Foster-Nyarko E."/>
            <person name="Jarju S."/>
            <person name="Secka A."/>
            <person name="Antonio M."/>
            <person name="Oren A."/>
            <person name="Chaudhuri R.R."/>
            <person name="La Ragione R."/>
            <person name="Hildebrand F."/>
            <person name="Pallen M.J."/>
        </authorList>
    </citation>
    <scope>NUCLEOTIDE SEQUENCE</scope>
    <source>
        <strain evidence="2">G3-3990</strain>
    </source>
</reference>
<name>A0A9D9N3V4_9BACT</name>
<reference evidence="2" key="1">
    <citation type="submission" date="2020-10" db="EMBL/GenBank/DDBJ databases">
        <authorList>
            <person name="Gilroy R."/>
        </authorList>
    </citation>
    <scope>NUCLEOTIDE SEQUENCE</scope>
    <source>
        <strain evidence="2">G3-3990</strain>
    </source>
</reference>
<feature type="domain" description="Beta-ketoacyl synthase-like N-terminal" evidence="1">
    <location>
        <begin position="21"/>
        <end position="156"/>
    </location>
</feature>
<sequence>MDKIKTNRDITTDIKLLIPDAALRRRMSHIVKTAVATAVECLDGVDTISSLDAIITATGWGCLEDSERFLRNFIVNNEKLLNPTPFIQSTFNTVGSQIALLKHNHCYNVTFVNRSHSFEDALLDAMMHIADGASNRILLGAFDEQTPSQHRIMERMGLFRNIQDGAGVVFTLITAQKSERSIARVTAIDFPNHGLTESECMKYASSDNAILLYNVFSRYGLFPIASAFCFAEAIDLIRQCKQEVIVYNEYLGATPTIVRLQCIG</sequence>
<dbReference type="SUPFAM" id="SSF53901">
    <property type="entry name" value="Thiolase-like"/>
    <property type="match status" value="1"/>
</dbReference>
<dbReference type="Gene3D" id="3.40.47.10">
    <property type="match status" value="1"/>
</dbReference>
<proteinExistence type="predicted"/>
<dbReference type="InterPro" id="IPR016039">
    <property type="entry name" value="Thiolase-like"/>
</dbReference>
<organism evidence="2 3">
    <name type="scientific">Candidatus Gallipaludibacter merdavium</name>
    <dbReference type="NCBI Taxonomy" id="2840839"/>
    <lineage>
        <taxon>Bacteria</taxon>
        <taxon>Pseudomonadati</taxon>
        <taxon>Bacteroidota</taxon>
        <taxon>Bacteroidia</taxon>
        <taxon>Bacteroidales</taxon>
        <taxon>Candidatus Gallipaludibacter</taxon>
    </lineage>
</organism>
<comment type="caution">
    <text evidence="2">The sequence shown here is derived from an EMBL/GenBank/DDBJ whole genome shotgun (WGS) entry which is preliminary data.</text>
</comment>
<gene>
    <name evidence="2" type="ORF">IAA73_03475</name>
</gene>
<dbReference type="InterPro" id="IPR014030">
    <property type="entry name" value="Ketoacyl_synth_N"/>
</dbReference>
<accession>A0A9D9N3V4</accession>
<dbReference type="GO" id="GO:0016746">
    <property type="term" value="F:acyltransferase activity"/>
    <property type="evidence" value="ECO:0007669"/>
    <property type="project" value="InterPro"/>
</dbReference>
<evidence type="ECO:0000313" key="2">
    <source>
        <dbReference type="EMBL" id="MBO8459377.1"/>
    </source>
</evidence>
<dbReference type="EMBL" id="JADIMG010000035">
    <property type="protein sequence ID" value="MBO8459377.1"/>
    <property type="molecule type" value="Genomic_DNA"/>
</dbReference>